<sequence>MKRKLVTLRRRHRAPSLIVLVATLWIVLIVVLVTVQPVPAPK</sequence>
<accession>A0AAE3ZX06</accession>
<reference evidence="1 2" key="1">
    <citation type="submission" date="2023-07" db="EMBL/GenBank/DDBJ databases">
        <title>Sequencing the genomes of 1000 actinobacteria strains.</title>
        <authorList>
            <person name="Klenk H.-P."/>
        </authorList>
    </citation>
    <scope>NUCLEOTIDE SEQUENCE [LARGE SCALE GENOMIC DNA]</scope>
    <source>
        <strain evidence="1 2">DSM 44711</strain>
    </source>
</reference>
<name>A0AAE3ZX06_9ACTN</name>
<protein>
    <submittedName>
        <fullName evidence="1">Uncharacterized protein</fullName>
    </submittedName>
</protein>
<proteinExistence type="predicted"/>
<dbReference type="AlphaFoldDB" id="A0AAE3ZX06"/>
<dbReference type="Proteomes" id="UP001183629">
    <property type="component" value="Unassembled WGS sequence"/>
</dbReference>
<gene>
    <name evidence="1" type="ORF">J2S44_007869</name>
</gene>
<comment type="caution">
    <text evidence="1">The sequence shown here is derived from an EMBL/GenBank/DDBJ whole genome shotgun (WGS) entry which is preliminary data.</text>
</comment>
<evidence type="ECO:0000313" key="2">
    <source>
        <dbReference type="Proteomes" id="UP001183629"/>
    </source>
</evidence>
<keyword evidence="2" id="KW-1185">Reference proteome</keyword>
<organism evidence="1 2">
    <name type="scientific">Catenuloplanes niger</name>
    <dbReference type="NCBI Taxonomy" id="587534"/>
    <lineage>
        <taxon>Bacteria</taxon>
        <taxon>Bacillati</taxon>
        <taxon>Actinomycetota</taxon>
        <taxon>Actinomycetes</taxon>
        <taxon>Micromonosporales</taxon>
        <taxon>Micromonosporaceae</taxon>
        <taxon>Catenuloplanes</taxon>
    </lineage>
</organism>
<evidence type="ECO:0000313" key="1">
    <source>
        <dbReference type="EMBL" id="MDR7327619.1"/>
    </source>
</evidence>
<dbReference type="EMBL" id="JAVDYC010000001">
    <property type="protein sequence ID" value="MDR7327619.1"/>
    <property type="molecule type" value="Genomic_DNA"/>
</dbReference>